<evidence type="ECO:0000256" key="1">
    <source>
        <dbReference type="SAM" id="MobiDB-lite"/>
    </source>
</evidence>
<dbReference type="AlphaFoldDB" id="A0A6A6Y7I6"/>
<keyword evidence="3" id="KW-1185">Reference proteome</keyword>
<dbReference type="RefSeq" id="XP_033571457.1">
    <property type="nucleotide sequence ID" value="XM_033723905.1"/>
</dbReference>
<evidence type="ECO:0000313" key="2">
    <source>
        <dbReference type="EMBL" id="KAF2804493.1"/>
    </source>
</evidence>
<organism evidence="2">
    <name type="scientific">Mytilinidion resinicola</name>
    <dbReference type="NCBI Taxonomy" id="574789"/>
    <lineage>
        <taxon>Eukaryota</taxon>
        <taxon>Fungi</taxon>
        <taxon>Dikarya</taxon>
        <taxon>Ascomycota</taxon>
        <taxon>Pezizomycotina</taxon>
        <taxon>Dothideomycetes</taxon>
        <taxon>Pleosporomycetidae</taxon>
        <taxon>Mytilinidiales</taxon>
        <taxon>Mytilinidiaceae</taxon>
        <taxon>Mytilinidion</taxon>
    </lineage>
</organism>
<protein>
    <submittedName>
        <fullName evidence="2 4">Uncharacterized protein</fullName>
    </submittedName>
</protein>
<evidence type="ECO:0000313" key="3">
    <source>
        <dbReference type="Proteomes" id="UP000504636"/>
    </source>
</evidence>
<dbReference type="Proteomes" id="UP000504636">
    <property type="component" value="Unplaced"/>
</dbReference>
<proteinExistence type="predicted"/>
<name>A0A6A6Y7I6_9PEZI</name>
<reference evidence="2 4" key="1">
    <citation type="journal article" date="2020" name="Stud. Mycol.">
        <title>101 Dothideomycetes genomes: a test case for predicting lifestyles and emergence of pathogens.</title>
        <authorList>
            <person name="Haridas S."/>
            <person name="Albert R."/>
            <person name="Binder M."/>
            <person name="Bloem J."/>
            <person name="Labutti K."/>
            <person name="Salamov A."/>
            <person name="Andreopoulos B."/>
            <person name="Baker S."/>
            <person name="Barry K."/>
            <person name="Bills G."/>
            <person name="Bluhm B."/>
            <person name="Cannon C."/>
            <person name="Castanera R."/>
            <person name="Culley D."/>
            <person name="Daum C."/>
            <person name="Ezra D."/>
            <person name="Gonzalez J."/>
            <person name="Henrissat B."/>
            <person name="Kuo A."/>
            <person name="Liang C."/>
            <person name="Lipzen A."/>
            <person name="Lutzoni F."/>
            <person name="Magnuson J."/>
            <person name="Mondo S."/>
            <person name="Nolan M."/>
            <person name="Ohm R."/>
            <person name="Pangilinan J."/>
            <person name="Park H.-J."/>
            <person name="Ramirez L."/>
            <person name="Alfaro M."/>
            <person name="Sun H."/>
            <person name="Tritt A."/>
            <person name="Yoshinaga Y."/>
            <person name="Zwiers L.-H."/>
            <person name="Turgeon B."/>
            <person name="Goodwin S."/>
            <person name="Spatafora J."/>
            <person name="Crous P."/>
            <person name="Grigoriev I."/>
        </authorList>
    </citation>
    <scope>NUCLEOTIDE SEQUENCE</scope>
    <source>
        <strain evidence="2 4">CBS 304.34</strain>
    </source>
</reference>
<accession>A0A6A6Y7I6</accession>
<gene>
    <name evidence="2 4" type="ORF">BDZ99DRAFT_502637</name>
</gene>
<evidence type="ECO:0000313" key="4">
    <source>
        <dbReference type="RefSeq" id="XP_033571457.1"/>
    </source>
</evidence>
<dbReference type="EMBL" id="MU003713">
    <property type="protein sequence ID" value="KAF2804493.1"/>
    <property type="molecule type" value="Genomic_DNA"/>
</dbReference>
<reference evidence="4" key="3">
    <citation type="submission" date="2025-04" db="UniProtKB">
        <authorList>
            <consortium name="RefSeq"/>
        </authorList>
    </citation>
    <scope>IDENTIFICATION</scope>
    <source>
        <strain evidence="4">CBS 304.34</strain>
    </source>
</reference>
<dbReference type="GeneID" id="54464798"/>
<feature type="region of interest" description="Disordered" evidence="1">
    <location>
        <begin position="81"/>
        <end position="110"/>
    </location>
</feature>
<reference evidence="4" key="2">
    <citation type="submission" date="2020-04" db="EMBL/GenBank/DDBJ databases">
        <authorList>
            <consortium name="NCBI Genome Project"/>
        </authorList>
    </citation>
    <scope>NUCLEOTIDE SEQUENCE</scope>
    <source>
        <strain evidence="4">CBS 304.34</strain>
    </source>
</reference>
<sequence length="110" mass="12020">MSSTGGPESELHDARRRELIQALDDALSTNMIRPTAWACLWLSDIQKLEDLLAQAQRSSIMIGAFLEAIETTTKIVPTWCQRKGAPTAASTPQDPSIPRSEPARDQASLS</sequence>
<dbReference type="OrthoDB" id="5416097at2759"/>